<evidence type="ECO:0000256" key="2">
    <source>
        <dbReference type="SAM" id="Phobius"/>
    </source>
</evidence>
<name>A0ABQ8GUA1_9PEZI</name>
<feature type="transmembrane region" description="Helical" evidence="2">
    <location>
        <begin position="292"/>
        <end position="320"/>
    </location>
</feature>
<evidence type="ECO:0000313" key="3">
    <source>
        <dbReference type="EMBL" id="KAH7064663.1"/>
    </source>
</evidence>
<gene>
    <name evidence="3" type="ORF">B0J12DRAFT_6609</name>
</gene>
<evidence type="ECO:0000256" key="1">
    <source>
        <dbReference type="SAM" id="MobiDB-lite"/>
    </source>
</evidence>
<feature type="transmembrane region" description="Helical" evidence="2">
    <location>
        <begin position="168"/>
        <end position="188"/>
    </location>
</feature>
<organism evidence="3 4">
    <name type="scientific">Macrophomina phaseolina</name>
    <dbReference type="NCBI Taxonomy" id="35725"/>
    <lineage>
        <taxon>Eukaryota</taxon>
        <taxon>Fungi</taxon>
        <taxon>Dikarya</taxon>
        <taxon>Ascomycota</taxon>
        <taxon>Pezizomycotina</taxon>
        <taxon>Dothideomycetes</taxon>
        <taxon>Dothideomycetes incertae sedis</taxon>
        <taxon>Botryosphaeriales</taxon>
        <taxon>Botryosphaeriaceae</taxon>
        <taxon>Macrophomina</taxon>
    </lineage>
</organism>
<dbReference type="EMBL" id="JAGTJR010000001">
    <property type="protein sequence ID" value="KAH7064663.1"/>
    <property type="molecule type" value="Genomic_DNA"/>
</dbReference>
<feature type="transmembrane region" description="Helical" evidence="2">
    <location>
        <begin position="253"/>
        <end position="271"/>
    </location>
</feature>
<reference evidence="3 4" key="1">
    <citation type="journal article" date="2021" name="Nat. Commun.">
        <title>Genetic determinants of endophytism in the Arabidopsis root mycobiome.</title>
        <authorList>
            <person name="Mesny F."/>
            <person name="Miyauchi S."/>
            <person name="Thiergart T."/>
            <person name="Pickel B."/>
            <person name="Atanasova L."/>
            <person name="Karlsson M."/>
            <person name="Huettel B."/>
            <person name="Barry K.W."/>
            <person name="Haridas S."/>
            <person name="Chen C."/>
            <person name="Bauer D."/>
            <person name="Andreopoulos W."/>
            <person name="Pangilinan J."/>
            <person name="LaButti K."/>
            <person name="Riley R."/>
            <person name="Lipzen A."/>
            <person name="Clum A."/>
            <person name="Drula E."/>
            <person name="Henrissat B."/>
            <person name="Kohler A."/>
            <person name="Grigoriev I.V."/>
            <person name="Martin F.M."/>
            <person name="Hacquard S."/>
        </authorList>
    </citation>
    <scope>NUCLEOTIDE SEQUENCE [LARGE SCALE GENOMIC DNA]</scope>
    <source>
        <strain evidence="3 4">MPI-SDFR-AT-0080</strain>
    </source>
</reference>
<feature type="region of interest" description="Disordered" evidence="1">
    <location>
        <begin position="460"/>
        <end position="498"/>
    </location>
</feature>
<feature type="transmembrane region" description="Helical" evidence="2">
    <location>
        <begin position="209"/>
        <end position="233"/>
    </location>
</feature>
<feature type="transmembrane region" description="Helical" evidence="2">
    <location>
        <begin position="421"/>
        <end position="442"/>
    </location>
</feature>
<keyword evidence="2" id="KW-0472">Membrane</keyword>
<protein>
    <submittedName>
        <fullName evidence="3">Uncharacterized protein</fullName>
    </submittedName>
</protein>
<keyword evidence="2" id="KW-0812">Transmembrane</keyword>
<dbReference type="Proteomes" id="UP000774617">
    <property type="component" value="Unassembled WGS sequence"/>
</dbReference>
<feature type="transmembrane region" description="Helical" evidence="2">
    <location>
        <begin position="340"/>
        <end position="368"/>
    </location>
</feature>
<accession>A0ABQ8GUA1</accession>
<keyword evidence="4" id="KW-1185">Reference proteome</keyword>
<proteinExistence type="predicted"/>
<feature type="transmembrane region" description="Helical" evidence="2">
    <location>
        <begin position="380"/>
        <end position="401"/>
    </location>
</feature>
<keyword evidence="2" id="KW-1133">Transmembrane helix</keyword>
<comment type="caution">
    <text evidence="3">The sequence shown here is derived from an EMBL/GenBank/DDBJ whole genome shotgun (WGS) entry which is preliminary data.</text>
</comment>
<evidence type="ECO:0000313" key="4">
    <source>
        <dbReference type="Proteomes" id="UP000774617"/>
    </source>
</evidence>
<sequence length="498" mass="55080">MTSYDTRISLVLDCMSSRAMRAACMCCHIQLCSKQGWVVLGPLHEAYFISSMASTASLNLNEAVLLEAKLPLGSFRGKGSQQDACFEYSAPMSLVSKYIVTLWADDIHPNAMRTLDHRYKYCRTPAPPSFSPLIHHDSTSSLLSNTHPTIKMSGDCASFQYHYVRAKVGIYGVFIILFAIAAVSWIVFQRRIHSSFKVVRWYNHGLALLLWNFFIIAQLITYTIPACAATPLFGTVAWRSAADSWRSTLAKQILFHLAMVLLLITVLLPINNGLDRLRGAQKNDSRSRAWRIAAIILTCVYALLLTIYLSLLAWQAASIINLDIRRAAANDLLGPFPEYVYVYAALMTLWLLCALVAIAKILLLLLAFNNHAQHDMLVPTSLRVWAGVLAFGLFGNGFLYVFDVYYYTIGRHFNAIAGNAVAVSVAWQVLYCVFGLVPVVAVGEVARRVSAVLASAGESAAHGNKNNNSNNNKNSNDKADWGIYDPEGGPSRYSGSTR</sequence>
<feature type="compositionally biased region" description="Low complexity" evidence="1">
    <location>
        <begin position="464"/>
        <end position="474"/>
    </location>
</feature>